<evidence type="ECO:0000313" key="4">
    <source>
        <dbReference type="Proteomes" id="UP001165060"/>
    </source>
</evidence>
<dbReference type="EMBL" id="BRYB01000548">
    <property type="protein sequence ID" value="GMI32488.1"/>
    <property type="molecule type" value="Genomic_DNA"/>
</dbReference>
<keyword evidence="4" id="KW-1185">Reference proteome</keyword>
<comment type="caution">
    <text evidence="3">The sequence shown here is derived from an EMBL/GenBank/DDBJ whole genome shotgun (WGS) entry which is preliminary data.</text>
</comment>
<evidence type="ECO:0000313" key="3">
    <source>
        <dbReference type="EMBL" id="GMI32488.1"/>
    </source>
</evidence>
<feature type="compositionally biased region" description="Gly residues" evidence="1">
    <location>
        <begin position="223"/>
        <end position="232"/>
    </location>
</feature>
<dbReference type="SUPFAM" id="SSF50729">
    <property type="entry name" value="PH domain-like"/>
    <property type="match status" value="1"/>
</dbReference>
<evidence type="ECO:0000256" key="1">
    <source>
        <dbReference type="SAM" id="MobiDB-lite"/>
    </source>
</evidence>
<sequence length="246" mass="27001">MTSLSHNAVYYSSDDEDTVMTNGSIISEIRGKHDSTFNVELSRLIVSGWLSKKSRGRHMLSQIMSSTKRRWFELRCDDSSGDGSYCLLYYAKKGDGKPKGAVRLSAFDSILQSECDLSEITLRLERDKETSHQMLVMIADDADCAETWIEAFQQAILAMNRLTMIEEDEEEDRITGGNMKSMKSMLISGEIGGAAGVNEEVNWGKNSKVPAKNVIGDAKAEEGGGGGGGGGGEGERKRDKVKNFLH</sequence>
<dbReference type="Pfam" id="PF00169">
    <property type="entry name" value="PH"/>
    <property type="match status" value="1"/>
</dbReference>
<organism evidence="3 4">
    <name type="scientific">Tetraparma gracilis</name>
    <dbReference type="NCBI Taxonomy" id="2962635"/>
    <lineage>
        <taxon>Eukaryota</taxon>
        <taxon>Sar</taxon>
        <taxon>Stramenopiles</taxon>
        <taxon>Ochrophyta</taxon>
        <taxon>Bolidophyceae</taxon>
        <taxon>Parmales</taxon>
        <taxon>Triparmaceae</taxon>
        <taxon>Tetraparma</taxon>
    </lineage>
</organism>
<dbReference type="SMART" id="SM00233">
    <property type="entry name" value="PH"/>
    <property type="match status" value="1"/>
</dbReference>
<dbReference type="InterPro" id="IPR001849">
    <property type="entry name" value="PH_domain"/>
</dbReference>
<protein>
    <recommendedName>
        <fullName evidence="2">PH domain-containing protein</fullName>
    </recommendedName>
</protein>
<reference evidence="3 4" key="1">
    <citation type="journal article" date="2023" name="Commun. Biol.">
        <title>Genome analysis of Parmales, the sister group of diatoms, reveals the evolutionary specialization of diatoms from phago-mixotrophs to photoautotrophs.</title>
        <authorList>
            <person name="Ban H."/>
            <person name="Sato S."/>
            <person name="Yoshikawa S."/>
            <person name="Yamada K."/>
            <person name="Nakamura Y."/>
            <person name="Ichinomiya M."/>
            <person name="Sato N."/>
            <person name="Blanc-Mathieu R."/>
            <person name="Endo H."/>
            <person name="Kuwata A."/>
            <person name="Ogata H."/>
        </authorList>
    </citation>
    <scope>NUCLEOTIDE SEQUENCE [LARGE SCALE GENOMIC DNA]</scope>
</reference>
<dbReference type="InterPro" id="IPR011993">
    <property type="entry name" value="PH-like_dom_sf"/>
</dbReference>
<name>A0ABQ6MU46_9STRA</name>
<feature type="domain" description="PH" evidence="2">
    <location>
        <begin position="43"/>
        <end position="157"/>
    </location>
</feature>
<dbReference type="Gene3D" id="2.30.29.30">
    <property type="entry name" value="Pleckstrin-homology domain (PH domain)/Phosphotyrosine-binding domain (PTB)"/>
    <property type="match status" value="1"/>
</dbReference>
<evidence type="ECO:0000259" key="2">
    <source>
        <dbReference type="PROSITE" id="PS50003"/>
    </source>
</evidence>
<accession>A0ABQ6MU46</accession>
<dbReference type="PROSITE" id="PS50003">
    <property type="entry name" value="PH_DOMAIN"/>
    <property type="match status" value="1"/>
</dbReference>
<feature type="non-terminal residue" evidence="3">
    <location>
        <position position="246"/>
    </location>
</feature>
<feature type="compositionally biased region" description="Basic and acidic residues" evidence="1">
    <location>
        <begin position="233"/>
        <end position="246"/>
    </location>
</feature>
<dbReference type="Proteomes" id="UP001165060">
    <property type="component" value="Unassembled WGS sequence"/>
</dbReference>
<proteinExistence type="predicted"/>
<gene>
    <name evidence="3" type="ORF">TeGR_g7307</name>
</gene>
<feature type="region of interest" description="Disordered" evidence="1">
    <location>
        <begin position="214"/>
        <end position="246"/>
    </location>
</feature>